<feature type="signal peptide" evidence="6">
    <location>
        <begin position="1"/>
        <end position="18"/>
    </location>
</feature>
<evidence type="ECO:0000256" key="6">
    <source>
        <dbReference type="SAM" id="SignalP"/>
    </source>
</evidence>
<dbReference type="AlphaFoldDB" id="A0AAV5RSX9"/>
<dbReference type="EMBL" id="BTGD01000003">
    <property type="protein sequence ID" value="GMM54631.1"/>
    <property type="molecule type" value="Genomic_DNA"/>
</dbReference>
<protein>
    <submittedName>
        <fullName evidence="8">Taf3 protein</fullName>
    </submittedName>
</protein>
<dbReference type="Gene3D" id="1.10.20.10">
    <property type="entry name" value="Histone, subunit A"/>
    <property type="match status" value="1"/>
</dbReference>
<keyword evidence="6" id="KW-0732">Signal</keyword>
<evidence type="ECO:0000313" key="9">
    <source>
        <dbReference type="Proteomes" id="UP001377567"/>
    </source>
</evidence>
<comment type="caution">
    <text evidence="8">The sequence shown here is derived from an EMBL/GenBank/DDBJ whole genome shotgun (WGS) entry which is preliminary data.</text>
</comment>
<keyword evidence="3" id="KW-0804">Transcription</keyword>
<dbReference type="GO" id="GO:0046982">
    <property type="term" value="F:protein heterodimerization activity"/>
    <property type="evidence" value="ECO:0007669"/>
    <property type="project" value="InterPro"/>
</dbReference>
<dbReference type="CDD" id="cd00076">
    <property type="entry name" value="HFD_SF"/>
    <property type="match status" value="1"/>
</dbReference>
<keyword evidence="4" id="KW-0539">Nucleus</keyword>
<name>A0AAV5RSX9_MAUHU</name>
<dbReference type="Proteomes" id="UP001377567">
    <property type="component" value="Unassembled WGS sequence"/>
</dbReference>
<dbReference type="Pfam" id="PF07524">
    <property type="entry name" value="Bromo_TP"/>
    <property type="match status" value="1"/>
</dbReference>
<gene>
    <name evidence="8" type="ORF">DAKH74_012470</name>
</gene>
<dbReference type="SMART" id="SM00576">
    <property type="entry name" value="BTP"/>
    <property type="match status" value="1"/>
</dbReference>
<reference evidence="8 9" key="1">
    <citation type="journal article" date="2023" name="Elife">
        <title>Identification of key yeast species and microbe-microbe interactions impacting larval growth of Drosophila in the wild.</title>
        <authorList>
            <person name="Mure A."/>
            <person name="Sugiura Y."/>
            <person name="Maeda R."/>
            <person name="Honda K."/>
            <person name="Sakurai N."/>
            <person name="Takahashi Y."/>
            <person name="Watada M."/>
            <person name="Katoh T."/>
            <person name="Gotoh A."/>
            <person name="Gotoh Y."/>
            <person name="Taniguchi I."/>
            <person name="Nakamura K."/>
            <person name="Hayashi T."/>
            <person name="Katayama T."/>
            <person name="Uemura T."/>
            <person name="Hattori Y."/>
        </authorList>
    </citation>
    <scope>NUCLEOTIDE SEQUENCE [LARGE SCALE GENOMIC DNA]</scope>
    <source>
        <strain evidence="8 9">KH-74</strain>
    </source>
</reference>
<evidence type="ECO:0000256" key="3">
    <source>
        <dbReference type="ARBA" id="ARBA00023163"/>
    </source>
</evidence>
<keyword evidence="9" id="KW-1185">Reference proteome</keyword>
<accession>A0AAV5RSX9</accession>
<feature type="compositionally biased region" description="Low complexity" evidence="5">
    <location>
        <begin position="263"/>
        <end position="280"/>
    </location>
</feature>
<feature type="chain" id="PRO_5043607737" evidence="6">
    <location>
        <begin position="19"/>
        <end position="416"/>
    </location>
</feature>
<evidence type="ECO:0000256" key="2">
    <source>
        <dbReference type="ARBA" id="ARBA00023015"/>
    </source>
</evidence>
<comment type="subcellular location">
    <subcellularLocation>
        <location evidence="1">Nucleus</location>
    </subcellularLocation>
</comment>
<dbReference type="InterPro" id="IPR006565">
    <property type="entry name" value="BTP"/>
</dbReference>
<sequence length="416" mass="45174">MHSSNSDFFFGLLRVSVAQLLASRGFDRSKASTVDTLADLHVRFLGLLVQEVRSLAAARCSGDDGGIALQDLTLAMANLGLLKPCDALDVYGENPQADSGLEALQHFRQWCTEQQVGFDLGEVVPVHLAETQRLADAQEQRSAQVLQTQGGPGSVFALPQANNDATATEESAVKVADEEQRRDALLRQMADDGEARDWLALQVGRQRVQIYNRRYTREVAMAMAEDPGAADDDSAGLPSSVPEFAALPAVPGLRYSALRNTCTSSGSSAVPSSSSTSGAPLDNDTKLQNETVPSVAVPVSNTSDSAANHDDNIDDERAEEQRRNAALWQDKAARLTQLLPAMTPATRLDNITLSYEQSDDEDMQSDAMQSDDENAIEETDMPLAAMDTDNINFDEFGDMDDTFQRRASLDYGQQMF</sequence>
<feature type="region of interest" description="Disordered" evidence="5">
    <location>
        <begin position="261"/>
        <end position="322"/>
    </location>
</feature>
<feature type="domain" description="Bromodomain associated" evidence="7">
    <location>
        <begin position="6"/>
        <end position="85"/>
    </location>
</feature>
<evidence type="ECO:0000256" key="1">
    <source>
        <dbReference type="ARBA" id="ARBA00004123"/>
    </source>
</evidence>
<dbReference type="InterPro" id="IPR009072">
    <property type="entry name" value="Histone-fold"/>
</dbReference>
<evidence type="ECO:0000256" key="5">
    <source>
        <dbReference type="SAM" id="MobiDB-lite"/>
    </source>
</evidence>
<keyword evidence="2" id="KW-0805">Transcription regulation</keyword>
<organism evidence="8 9">
    <name type="scientific">Maudiozyma humilis</name>
    <name type="common">Sour dough yeast</name>
    <name type="synonym">Kazachstania humilis</name>
    <dbReference type="NCBI Taxonomy" id="51915"/>
    <lineage>
        <taxon>Eukaryota</taxon>
        <taxon>Fungi</taxon>
        <taxon>Dikarya</taxon>
        <taxon>Ascomycota</taxon>
        <taxon>Saccharomycotina</taxon>
        <taxon>Saccharomycetes</taxon>
        <taxon>Saccharomycetales</taxon>
        <taxon>Saccharomycetaceae</taxon>
        <taxon>Maudiozyma</taxon>
    </lineage>
</organism>
<evidence type="ECO:0000256" key="4">
    <source>
        <dbReference type="ARBA" id="ARBA00023242"/>
    </source>
</evidence>
<proteinExistence type="predicted"/>
<dbReference type="GO" id="GO:0005634">
    <property type="term" value="C:nucleus"/>
    <property type="evidence" value="ECO:0007669"/>
    <property type="project" value="UniProtKB-SubCell"/>
</dbReference>
<evidence type="ECO:0000313" key="8">
    <source>
        <dbReference type="EMBL" id="GMM54631.1"/>
    </source>
</evidence>
<evidence type="ECO:0000259" key="7">
    <source>
        <dbReference type="SMART" id="SM00576"/>
    </source>
</evidence>